<dbReference type="GO" id="GO:0098793">
    <property type="term" value="C:presynapse"/>
    <property type="evidence" value="ECO:0007669"/>
    <property type="project" value="GOC"/>
</dbReference>
<evidence type="ECO:0000256" key="6">
    <source>
        <dbReference type="PIRSR" id="PIRSR600175-1"/>
    </source>
</evidence>
<comment type="subcellular location">
    <subcellularLocation>
        <location evidence="1">Membrane</location>
        <topology evidence="1">Multi-pass membrane protein</topology>
    </subcellularLocation>
</comment>
<feature type="transmembrane region" description="Helical" evidence="10">
    <location>
        <begin position="336"/>
        <end position="364"/>
    </location>
</feature>
<feature type="transmembrane region" description="Helical" evidence="10">
    <location>
        <begin position="97"/>
        <end position="118"/>
    </location>
</feature>
<dbReference type="Proteomes" id="UP001186944">
    <property type="component" value="Unassembled WGS sequence"/>
</dbReference>
<feature type="binding site" evidence="6">
    <location>
        <position position="76"/>
    </location>
    <ligand>
        <name>Na(+)</name>
        <dbReference type="ChEBI" id="CHEBI:29101"/>
        <label>1</label>
    </ligand>
</feature>
<dbReference type="GO" id="GO:0046872">
    <property type="term" value="F:metal ion binding"/>
    <property type="evidence" value="ECO:0007669"/>
    <property type="project" value="UniProtKB-KW"/>
</dbReference>
<keyword evidence="8" id="KW-0769">Symport</keyword>
<feature type="binding site" evidence="6">
    <location>
        <position position="413"/>
    </location>
    <ligand>
        <name>Na(+)</name>
        <dbReference type="ChEBI" id="CHEBI:29101"/>
        <label>1</label>
    </ligand>
</feature>
<feature type="binding site" evidence="6">
    <location>
        <position position="414"/>
    </location>
    <ligand>
        <name>Na(+)</name>
        <dbReference type="ChEBI" id="CHEBI:29101"/>
        <label>1</label>
    </ligand>
</feature>
<feature type="binding site" evidence="6">
    <location>
        <position position="75"/>
    </location>
    <ligand>
        <name>Na(+)</name>
        <dbReference type="ChEBI" id="CHEBI:29101"/>
        <label>1</label>
    </ligand>
</feature>
<accession>A0AA88XNY0</accession>
<feature type="binding site" evidence="6">
    <location>
        <position position="73"/>
    </location>
    <ligand>
        <name>Na(+)</name>
        <dbReference type="ChEBI" id="CHEBI:29101"/>
        <label>1</label>
    </ligand>
</feature>
<dbReference type="Pfam" id="PF00209">
    <property type="entry name" value="SNF"/>
    <property type="match status" value="1"/>
</dbReference>
<feature type="compositionally biased region" description="Basic and acidic residues" evidence="9">
    <location>
        <begin position="13"/>
        <end position="23"/>
    </location>
</feature>
<dbReference type="GO" id="GO:0005886">
    <property type="term" value="C:plasma membrane"/>
    <property type="evidence" value="ECO:0007669"/>
    <property type="project" value="TreeGrafter"/>
</dbReference>
<dbReference type="GO" id="GO:0051378">
    <property type="term" value="F:serotonin binding"/>
    <property type="evidence" value="ECO:0007669"/>
    <property type="project" value="TreeGrafter"/>
</dbReference>
<dbReference type="PRINTS" id="PR00176">
    <property type="entry name" value="NANEUSMPORT"/>
</dbReference>
<keyword evidence="2 8" id="KW-0813">Transport</keyword>
<dbReference type="AlphaFoldDB" id="A0AA88XNY0"/>
<evidence type="ECO:0000313" key="12">
    <source>
        <dbReference type="Proteomes" id="UP001186944"/>
    </source>
</evidence>
<keyword evidence="7" id="KW-1015">Disulfide bond</keyword>
<dbReference type="PROSITE" id="PS50267">
    <property type="entry name" value="NA_NEUROTRAN_SYMP_3"/>
    <property type="match status" value="1"/>
</dbReference>
<reference evidence="11" key="1">
    <citation type="submission" date="2019-08" db="EMBL/GenBank/DDBJ databases">
        <title>The improved chromosome-level genome for the pearl oyster Pinctada fucata martensii using PacBio sequencing and Hi-C.</title>
        <authorList>
            <person name="Zheng Z."/>
        </authorList>
    </citation>
    <scope>NUCLEOTIDE SEQUENCE</scope>
    <source>
        <strain evidence="11">ZZ-2019</strain>
        <tissue evidence="11">Adductor muscle</tissue>
    </source>
</reference>
<dbReference type="PANTHER" id="PTHR11616">
    <property type="entry name" value="SODIUM/CHLORIDE DEPENDENT TRANSPORTER"/>
    <property type="match status" value="1"/>
</dbReference>
<feature type="transmembrane region" description="Helical" evidence="10">
    <location>
        <begin position="67"/>
        <end position="85"/>
    </location>
</feature>
<dbReference type="InterPro" id="IPR037272">
    <property type="entry name" value="SNS_sf"/>
</dbReference>
<evidence type="ECO:0000256" key="4">
    <source>
        <dbReference type="ARBA" id="ARBA00022989"/>
    </source>
</evidence>
<name>A0AA88XNY0_PINIB</name>
<keyword evidence="6" id="KW-0479">Metal-binding</keyword>
<keyword evidence="6" id="KW-0915">Sodium</keyword>
<dbReference type="EMBL" id="VSWD01000013">
    <property type="protein sequence ID" value="KAK3084720.1"/>
    <property type="molecule type" value="Genomic_DNA"/>
</dbReference>
<feature type="compositionally biased region" description="Low complexity" evidence="9">
    <location>
        <begin position="28"/>
        <end position="41"/>
    </location>
</feature>
<feature type="transmembrane region" description="Helical" evidence="10">
    <location>
        <begin position="397"/>
        <end position="427"/>
    </location>
</feature>
<keyword evidence="12" id="KW-1185">Reference proteome</keyword>
<feature type="compositionally biased region" description="Basic and acidic residues" evidence="9">
    <location>
        <begin position="43"/>
        <end position="56"/>
    </location>
</feature>
<organism evidence="11 12">
    <name type="scientific">Pinctada imbricata</name>
    <name type="common">Atlantic pearl-oyster</name>
    <name type="synonym">Pinctada martensii</name>
    <dbReference type="NCBI Taxonomy" id="66713"/>
    <lineage>
        <taxon>Eukaryota</taxon>
        <taxon>Metazoa</taxon>
        <taxon>Spiralia</taxon>
        <taxon>Lophotrochozoa</taxon>
        <taxon>Mollusca</taxon>
        <taxon>Bivalvia</taxon>
        <taxon>Autobranchia</taxon>
        <taxon>Pteriomorphia</taxon>
        <taxon>Pterioida</taxon>
        <taxon>Pterioidea</taxon>
        <taxon>Pteriidae</taxon>
        <taxon>Pinctada</taxon>
    </lineage>
</organism>
<dbReference type="SUPFAM" id="SSF161070">
    <property type="entry name" value="SNF-like"/>
    <property type="match status" value="1"/>
</dbReference>
<proteinExistence type="inferred from homology"/>
<evidence type="ECO:0000256" key="3">
    <source>
        <dbReference type="ARBA" id="ARBA00022692"/>
    </source>
</evidence>
<dbReference type="PANTHER" id="PTHR11616:SF279">
    <property type="entry name" value="SODIUM-DEPENDENT SEROTONIN TRANSPORTER"/>
    <property type="match status" value="1"/>
</dbReference>
<feature type="binding site" evidence="6">
    <location>
        <position position="345"/>
    </location>
    <ligand>
        <name>Na(+)</name>
        <dbReference type="ChEBI" id="CHEBI:29101"/>
        <label>1</label>
    </ligand>
</feature>
<feature type="binding site" evidence="6">
    <location>
        <position position="313"/>
    </location>
    <ligand>
        <name>Na(+)</name>
        <dbReference type="ChEBI" id="CHEBI:29101"/>
        <label>1</label>
    </ligand>
</feature>
<feature type="transmembrane region" description="Helical" evidence="10">
    <location>
        <begin position="259"/>
        <end position="282"/>
    </location>
</feature>
<feature type="transmembrane region" description="Helical" evidence="10">
    <location>
        <begin position="139"/>
        <end position="167"/>
    </location>
</feature>
<feature type="disulfide bond" evidence="7">
    <location>
        <begin position="179"/>
        <end position="188"/>
    </location>
</feature>
<feature type="transmembrane region" description="Helical" evidence="10">
    <location>
        <begin position="472"/>
        <end position="491"/>
    </location>
</feature>
<evidence type="ECO:0000256" key="9">
    <source>
        <dbReference type="SAM" id="MobiDB-lite"/>
    </source>
</evidence>
<dbReference type="GO" id="GO:0043005">
    <property type="term" value="C:neuron projection"/>
    <property type="evidence" value="ECO:0007669"/>
    <property type="project" value="TreeGrafter"/>
</dbReference>
<evidence type="ECO:0000256" key="7">
    <source>
        <dbReference type="PIRSR" id="PIRSR600175-2"/>
    </source>
</evidence>
<dbReference type="PROSITE" id="PS00610">
    <property type="entry name" value="NA_NEUROTRAN_SYMP_1"/>
    <property type="match status" value="1"/>
</dbReference>
<keyword evidence="3 8" id="KW-0812">Transmembrane</keyword>
<gene>
    <name evidence="11" type="ORF">FSP39_017995</name>
</gene>
<feature type="transmembrane region" description="Helical" evidence="10">
    <location>
        <begin position="230"/>
        <end position="247"/>
    </location>
</feature>
<sequence length="607" mass="67532">MSEVKAALLSNGRPRDDRTDQNKTRCPNGDADNAACNGAVNSDRNRDLGQSEGGGAEREQWGKKLDFLLSVIGFAVDLGNVWRFPYICYKNGGGAFLIPYGVMLIFLGLPLFYMELALGQFQRCGVINVWDRICPMFRGVGYGICFVATFVGMYYNTIIAIALYYMISSFRSEVPWASCDNDWNTPGCTSLASYNKSSNYTDPAAWQYYQNKVLGANNSKGIHDIGPPKWELVLCLMAVFVVVYFCLWKGIKSSGKAVWVTATVPYIVLVILLVRGCTLPGARDGIIYYLTPKWHRLTDVNVWLDAVAQIFFSLGPGFGTLLALSSYNKFNNNCYLDAIVVSIINCLTSFMAGFVVFSVLGYMAHKLGKLVENVATEGPGLVFLVYPEVISTLDGSVFWAIIFFLMLITLGLDSTFGGLEAVITAVCDAYPAVGRKRELFVLAIIIYCFLGALSTCTYGGEYVLALLDRHAAPISLVFICFVESVAVNWFYGVQKFSNDIEAMLGFRPGIYWRVCWAGICPICLLGLFIVSCIDYRPLVLGTYKYPDWATAVGWCVSALSIISIPVYIVYKFIITPGNLKQVNYIFQTYSYFSHLTKNYVIYKKISR</sequence>
<dbReference type="NCBIfam" id="NF037979">
    <property type="entry name" value="Na_transp"/>
    <property type="match status" value="1"/>
</dbReference>
<dbReference type="GO" id="GO:0005335">
    <property type="term" value="F:serotonin:sodium:chloride symporter activity"/>
    <property type="evidence" value="ECO:0007669"/>
    <property type="project" value="TreeGrafter"/>
</dbReference>
<evidence type="ECO:0000256" key="10">
    <source>
        <dbReference type="SAM" id="Phobius"/>
    </source>
</evidence>
<comment type="caution">
    <text evidence="11">The sequence shown here is derived from an EMBL/GenBank/DDBJ whole genome shotgun (WGS) entry which is preliminary data.</text>
</comment>
<keyword evidence="4 10" id="KW-1133">Transmembrane helix</keyword>
<dbReference type="GO" id="GO:0006865">
    <property type="term" value="P:amino acid transport"/>
    <property type="evidence" value="ECO:0007669"/>
    <property type="project" value="TreeGrafter"/>
</dbReference>
<protein>
    <recommendedName>
        <fullName evidence="8">Transporter</fullName>
    </recommendedName>
</protein>
<evidence type="ECO:0000256" key="8">
    <source>
        <dbReference type="RuleBase" id="RU003732"/>
    </source>
</evidence>
<feature type="transmembrane region" description="Helical" evidence="10">
    <location>
        <begin position="439"/>
        <end position="460"/>
    </location>
</feature>
<dbReference type="InterPro" id="IPR000175">
    <property type="entry name" value="Na/ntran_symport"/>
</dbReference>
<evidence type="ECO:0000256" key="5">
    <source>
        <dbReference type="ARBA" id="ARBA00023136"/>
    </source>
</evidence>
<feature type="region of interest" description="Disordered" evidence="9">
    <location>
        <begin position="1"/>
        <end position="56"/>
    </location>
</feature>
<evidence type="ECO:0000256" key="1">
    <source>
        <dbReference type="ARBA" id="ARBA00004141"/>
    </source>
</evidence>
<feature type="transmembrane region" description="Helical" evidence="10">
    <location>
        <begin position="551"/>
        <end position="570"/>
    </location>
</feature>
<evidence type="ECO:0000256" key="2">
    <source>
        <dbReference type="ARBA" id="ARBA00022448"/>
    </source>
</evidence>
<feature type="transmembrane region" description="Helical" evidence="10">
    <location>
        <begin position="302"/>
        <end position="324"/>
    </location>
</feature>
<comment type="similarity">
    <text evidence="8">Belongs to the sodium:neurotransmitter symporter (SNF) (TC 2.A.22) family.</text>
</comment>
<feature type="binding site" evidence="6">
    <location>
        <position position="410"/>
    </location>
    <ligand>
        <name>Na(+)</name>
        <dbReference type="ChEBI" id="CHEBI:29101"/>
        <label>1</label>
    </ligand>
</feature>
<evidence type="ECO:0000313" key="11">
    <source>
        <dbReference type="EMBL" id="KAK3084720.1"/>
    </source>
</evidence>
<feature type="transmembrane region" description="Helical" evidence="10">
    <location>
        <begin position="511"/>
        <end position="531"/>
    </location>
</feature>
<feature type="binding site" evidence="6">
    <location>
        <position position="80"/>
    </location>
    <ligand>
        <name>Na(+)</name>
        <dbReference type="ChEBI" id="CHEBI:29101"/>
        <label>1</label>
    </ligand>
</feature>
<keyword evidence="5 10" id="KW-0472">Membrane</keyword>